<comment type="caution">
    <text evidence="17">The sequence shown here is derived from an EMBL/GenBank/DDBJ whole genome shotgun (WGS) entry which is preliminary data.</text>
</comment>
<dbReference type="InterPro" id="IPR000961">
    <property type="entry name" value="AGC-kinase_C"/>
</dbReference>
<evidence type="ECO:0000256" key="10">
    <source>
        <dbReference type="ARBA" id="ARBA00022833"/>
    </source>
</evidence>
<dbReference type="InterPro" id="IPR017441">
    <property type="entry name" value="Protein_kinase_ATP_BS"/>
</dbReference>
<evidence type="ECO:0000256" key="9">
    <source>
        <dbReference type="ARBA" id="ARBA00022777"/>
    </source>
</evidence>
<organism evidence="17 18">
    <name type="scientific">Petrolisthes manimaculis</name>
    <dbReference type="NCBI Taxonomy" id="1843537"/>
    <lineage>
        <taxon>Eukaryota</taxon>
        <taxon>Metazoa</taxon>
        <taxon>Ecdysozoa</taxon>
        <taxon>Arthropoda</taxon>
        <taxon>Crustacea</taxon>
        <taxon>Multicrustacea</taxon>
        <taxon>Malacostraca</taxon>
        <taxon>Eumalacostraca</taxon>
        <taxon>Eucarida</taxon>
        <taxon>Decapoda</taxon>
        <taxon>Pleocyemata</taxon>
        <taxon>Anomura</taxon>
        <taxon>Galatheoidea</taxon>
        <taxon>Porcellanidae</taxon>
        <taxon>Petrolisthes</taxon>
    </lineage>
</organism>
<evidence type="ECO:0000256" key="13">
    <source>
        <dbReference type="SAM" id="MobiDB-lite"/>
    </source>
</evidence>
<dbReference type="SMART" id="SM00133">
    <property type="entry name" value="S_TK_X"/>
    <property type="match status" value="1"/>
</dbReference>
<evidence type="ECO:0000259" key="16">
    <source>
        <dbReference type="PROSITE" id="PS51285"/>
    </source>
</evidence>
<evidence type="ECO:0000256" key="5">
    <source>
        <dbReference type="ARBA" id="ARBA00022679"/>
    </source>
</evidence>
<evidence type="ECO:0000256" key="2">
    <source>
        <dbReference type="ARBA" id="ARBA00012429"/>
    </source>
</evidence>
<dbReference type="PROSITE" id="PS51285">
    <property type="entry name" value="AGC_KINASE_CTER"/>
    <property type="match status" value="1"/>
</dbReference>
<dbReference type="InterPro" id="IPR020454">
    <property type="entry name" value="DAG/PE-bd"/>
</dbReference>
<keyword evidence="18" id="KW-1185">Reference proteome</keyword>
<feature type="domain" description="Phorbol-ester/DAG-type" evidence="15">
    <location>
        <begin position="356"/>
        <end position="406"/>
    </location>
</feature>
<dbReference type="InterPro" id="IPR000719">
    <property type="entry name" value="Prot_kinase_dom"/>
</dbReference>
<dbReference type="InterPro" id="IPR017892">
    <property type="entry name" value="Pkinase_C"/>
</dbReference>
<dbReference type="FunFam" id="3.30.60.20:FF:000012">
    <property type="entry name" value="Protein kinase C"/>
    <property type="match status" value="1"/>
</dbReference>
<dbReference type="SUPFAM" id="SSF56112">
    <property type="entry name" value="Protein kinase-like (PK-like)"/>
    <property type="match status" value="1"/>
</dbReference>
<dbReference type="Gene3D" id="3.30.60.20">
    <property type="match status" value="1"/>
</dbReference>
<evidence type="ECO:0000259" key="14">
    <source>
        <dbReference type="PROSITE" id="PS50011"/>
    </source>
</evidence>
<dbReference type="SUPFAM" id="SSF57889">
    <property type="entry name" value="Cysteine-rich domain"/>
    <property type="match status" value="1"/>
</dbReference>
<feature type="compositionally biased region" description="Basic and acidic residues" evidence="13">
    <location>
        <begin position="201"/>
        <end position="210"/>
    </location>
</feature>
<dbReference type="AlphaFoldDB" id="A0AAE1Q5N3"/>
<dbReference type="GO" id="GO:0008270">
    <property type="term" value="F:zinc ion binding"/>
    <property type="evidence" value="ECO:0007669"/>
    <property type="project" value="UniProtKB-KW"/>
</dbReference>
<dbReference type="SMART" id="SM00109">
    <property type="entry name" value="C1"/>
    <property type="match status" value="1"/>
</dbReference>
<dbReference type="InterPro" id="IPR046349">
    <property type="entry name" value="C1-like_sf"/>
</dbReference>
<dbReference type="InterPro" id="IPR011009">
    <property type="entry name" value="Kinase-like_dom_sf"/>
</dbReference>
<feature type="compositionally biased region" description="Basic and acidic residues" evidence="13">
    <location>
        <begin position="7"/>
        <end position="18"/>
    </location>
</feature>
<feature type="compositionally biased region" description="Gly residues" evidence="13">
    <location>
        <begin position="927"/>
        <end position="938"/>
    </location>
</feature>
<keyword evidence="10" id="KW-0862">Zinc</keyword>
<protein>
    <recommendedName>
        <fullName evidence="2">protein kinase C</fullName>
        <ecNumber evidence="2">2.7.11.13</ecNumber>
    </recommendedName>
</protein>
<sequence>MQIDNPEVCRDNTPDVKMRTSGTTYRQRSLSTILMGCVSPSRMEENEAQVVRPKSVYHVKDDNGTRSTGTIILRDKTGRVKREKRSSLTKSLLLLSFKRKVNVKKIEGEEEKHKVLPVKEKFNVDEKSVDNNDEANPGTLYRSVMQPLYCTTNHTTNTSLHNNEDLVQCEVCTDGGMNEGTSQVGLENNNGRVNMSNSNCVEKDKEDNKNDITNGGEQSNIYKYCKEKVTRRKYSEEQNTEMNLNTTQLPPVIPKPVLRQHLRLRSEERPLSWCDVDPRQDKLNYRLKTQPFTDTFKSRPLSCDATPCYSPTTQSVMSSLLYHLTSLSPSSPSLSDTGSIYRRGARRWRKLYKVNGHIFQAKRFNRRAFCEFCKDRIWGLGRQGFKCTQCKLLVHKKCHKLQKVPCQVNLDDTVTTHDTTTSSSGTATLSLPGTNGRVSVTDYTGEIPDPGITEETPVEMPAITGQSSEGATPTGQAGQYCLDDFELIRVIGRGSYAKVLMVELKKTKRIYAMKVIKKTLVTDDEDIDWVQTEKHVFETASNHPFLVGLHSCFQTPSRLFFVIEFVRGGDLMFHMQRQRRLPEEHARFYAAEICLALNFLHEKGIIYRDLKLDNVLLDHEGHIKLTDYGMCKEGIRPGDTTSTFCGTPNYIAPEILQGVEYSFSVDWWALGVLLYEMLAGKSPFDIVGASDNPDCNTEDFLFQVILERPIRIPRSLSVKAASILKGFLNKNPVDRLGCHPETGFTDIINHPFFKTILWDMLERKQIPPPYKPRVDGERDLENFDPQFTAEPVQFTPDDQLESDRDLANFPPEFTDEPIQLTVDDARAIENIDQSEFEGFDQHHNSGGSGYNNSGMGGGGGNSGGYSSLDDGLGSGMGSGMGGGSGGMSGGMGSSGLSSGMGGGGGGGMGGSGLGSGSLSSSLSGSLRGMGSGLSSGIGSGMSGSGSGLGNSGMGSGSGNFSTSSFNNGYNSNNGYPDQMMGTNYNTF</sequence>
<evidence type="ECO:0000256" key="4">
    <source>
        <dbReference type="ARBA" id="ARBA00022553"/>
    </source>
</evidence>
<dbReference type="PROSITE" id="PS00107">
    <property type="entry name" value="PROTEIN_KINASE_ATP"/>
    <property type="match status" value="1"/>
</dbReference>
<dbReference type="Proteomes" id="UP001292094">
    <property type="component" value="Unassembled WGS sequence"/>
</dbReference>
<keyword evidence="6" id="KW-0479">Metal-binding</keyword>
<evidence type="ECO:0000256" key="3">
    <source>
        <dbReference type="ARBA" id="ARBA00022527"/>
    </source>
</evidence>
<keyword evidence="11 12" id="KW-0067">ATP-binding</keyword>
<proteinExistence type="inferred from homology"/>
<dbReference type="CDD" id="cd05588">
    <property type="entry name" value="STKc_aPKC"/>
    <property type="match status" value="1"/>
</dbReference>
<feature type="compositionally biased region" description="Gly residues" evidence="13">
    <location>
        <begin position="872"/>
        <end position="915"/>
    </location>
</feature>
<keyword evidence="7 12" id="KW-0547">Nucleotide-binding</keyword>
<feature type="compositionally biased region" description="Low complexity" evidence="13">
    <location>
        <begin position="188"/>
        <end position="199"/>
    </location>
</feature>
<dbReference type="CDD" id="cd20794">
    <property type="entry name" value="C1_aPKC"/>
    <property type="match status" value="1"/>
</dbReference>
<feature type="compositionally biased region" description="Low complexity" evidence="13">
    <location>
        <begin position="916"/>
        <end position="926"/>
    </location>
</feature>
<dbReference type="InterPro" id="IPR002219">
    <property type="entry name" value="PKC_DAG/PE"/>
</dbReference>
<feature type="region of interest" description="Disordered" evidence="13">
    <location>
        <begin position="183"/>
        <end position="215"/>
    </location>
</feature>
<evidence type="ECO:0000256" key="1">
    <source>
        <dbReference type="ARBA" id="ARBA00005490"/>
    </source>
</evidence>
<dbReference type="FunFam" id="3.30.200.20:FF:000070">
    <property type="entry name" value="Protein kinase C"/>
    <property type="match status" value="1"/>
</dbReference>
<dbReference type="Gene3D" id="1.10.510.10">
    <property type="entry name" value="Transferase(Phosphotransferase) domain 1"/>
    <property type="match status" value="1"/>
</dbReference>
<dbReference type="GO" id="GO:0004697">
    <property type="term" value="F:diacylglycerol-dependent serine/threonine kinase activity"/>
    <property type="evidence" value="ECO:0007669"/>
    <property type="project" value="UniProtKB-EC"/>
</dbReference>
<keyword evidence="8" id="KW-0863">Zinc-finger</keyword>
<name>A0AAE1Q5N3_9EUCA</name>
<keyword evidence="9" id="KW-0418">Kinase</keyword>
<dbReference type="Pfam" id="PF00069">
    <property type="entry name" value="Pkinase"/>
    <property type="match status" value="1"/>
</dbReference>
<feature type="domain" description="AGC-kinase C-terminal" evidence="16">
    <location>
        <begin position="754"/>
        <end position="851"/>
    </location>
</feature>
<comment type="similarity">
    <text evidence="1">Belongs to the protein kinase superfamily. AGC Ser/Thr protein kinase family. PKC subfamily.</text>
</comment>
<dbReference type="Pfam" id="PF00130">
    <property type="entry name" value="C1_1"/>
    <property type="match status" value="1"/>
</dbReference>
<dbReference type="FunFam" id="1.10.510.10:FF:000048">
    <property type="entry name" value="Protein kinase C"/>
    <property type="match status" value="1"/>
</dbReference>
<evidence type="ECO:0000256" key="12">
    <source>
        <dbReference type="PROSITE-ProRule" id="PRU10141"/>
    </source>
</evidence>
<dbReference type="PANTHER" id="PTHR24351">
    <property type="entry name" value="RIBOSOMAL PROTEIN S6 KINASE"/>
    <property type="match status" value="1"/>
</dbReference>
<accession>A0AAE1Q5N3</accession>
<dbReference type="PRINTS" id="PR00008">
    <property type="entry name" value="DAGPEDOMAIN"/>
</dbReference>
<dbReference type="Gene3D" id="3.30.200.20">
    <property type="entry name" value="Phosphorylase Kinase, domain 1"/>
    <property type="match status" value="1"/>
</dbReference>
<dbReference type="InterPro" id="IPR034659">
    <property type="entry name" value="Atypical_PKC"/>
</dbReference>
<feature type="domain" description="Protein kinase" evidence="14">
    <location>
        <begin position="485"/>
        <end position="753"/>
    </location>
</feature>
<evidence type="ECO:0000256" key="6">
    <source>
        <dbReference type="ARBA" id="ARBA00022723"/>
    </source>
</evidence>
<dbReference type="Pfam" id="PF00433">
    <property type="entry name" value="Pkinase_C"/>
    <property type="match status" value="2"/>
</dbReference>
<dbReference type="GO" id="GO:0005524">
    <property type="term" value="F:ATP binding"/>
    <property type="evidence" value="ECO:0007669"/>
    <property type="project" value="UniProtKB-UniRule"/>
</dbReference>
<evidence type="ECO:0000256" key="11">
    <source>
        <dbReference type="ARBA" id="ARBA00022840"/>
    </source>
</evidence>
<keyword evidence="3" id="KW-0723">Serine/threonine-protein kinase</keyword>
<keyword evidence="5" id="KW-0808">Transferase</keyword>
<feature type="region of interest" description="Disordered" evidence="13">
    <location>
        <begin position="1"/>
        <end position="20"/>
    </location>
</feature>
<gene>
    <name evidence="17" type="ORF">Pmani_008785</name>
</gene>
<dbReference type="EC" id="2.7.11.13" evidence="2"/>
<dbReference type="PROSITE" id="PS50011">
    <property type="entry name" value="PROTEIN_KINASE_DOM"/>
    <property type="match status" value="1"/>
</dbReference>
<evidence type="ECO:0000313" key="18">
    <source>
        <dbReference type="Proteomes" id="UP001292094"/>
    </source>
</evidence>
<evidence type="ECO:0000256" key="7">
    <source>
        <dbReference type="ARBA" id="ARBA00022741"/>
    </source>
</evidence>
<dbReference type="InterPro" id="IPR008271">
    <property type="entry name" value="Ser/Thr_kinase_AS"/>
</dbReference>
<feature type="binding site" evidence="12">
    <location>
        <position position="518"/>
    </location>
    <ligand>
        <name>ATP</name>
        <dbReference type="ChEBI" id="CHEBI:30616"/>
    </ligand>
</feature>
<dbReference type="PROSITE" id="PS50081">
    <property type="entry name" value="ZF_DAG_PE_2"/>
    <property type="match status" value="1"/>
</dbReference>
<reference evidence="17" key="1">
    <citation type="submission" date="2023-11" db="EMBL/GenBank/DDBJ databases">
        <title>Genome assemblies of two species of porcelain crab, Petrolisthes cinctipes and Petrolisthes manimaculis (Anomura: Porcellanidae).</title>
        <authorList>
            <person name="Angst P."/>
        </authorList>
    </citation>
    <scope>NUCLEOTIDE SEQUENCE</scope>
    <source>
        <strain evidence="17">PB745_02</strain>
        <tissue evidence="17">Gill</tissue>
    </source>
</reference>
<dbReference type="SMART" id="SM00220">
    <property type="entry name" value="S_TKc"/>
    <property type="match status" value="1"/>
</dbReference>
<dbReference type="PROSITE" id="PS00479">
    <property type="entry name" value="ZF_DAG_PE_1"/>
    <property type="match status" value="1"/>
</dbReference>
<keyword evidence="4" id="KW-0597">Phosphoprotein</keyword>
<dbReference type="EMBL" id="JAWZYT010000675">
    <property type="protein sequence ID" value="KAK4320371.1"/>
    <property type="molecule type" value="Genomic_DNA"/>
</dbReference>
<feature type="region of interest" description="Disordered" evidence="13">
    <location>
        <begin position="861"/>
        <end position="938"/>
    </location>
</feature>
<evidence type="ECO:0000313" key="17">
    <source>
        <dbReference type="EMBL" id="KAK4320371.1"/>
    </source>
</evidence>
<dbReference type="GO" id="GO:0007163">
    <property type="term" value="P:establishment or maintenance of cell polarity"/>
    <property type="evidence" value="ECO:0007669"/>
    <property type="project" value="InterPro"/>
</dbReference>
<dbReference type="PROSITE" id="PS00108">
    <property type="entry name" value="PROTEIN_KINASE_ST"/>
    <property type="match status" value="1"/>
</dbReference>
<evidence type="ECO:0000256" key="8">
    <source>
        <dbReference type="ARBA" id="ARBA00022771"/>
    </source>
</evidence>
<evidence type="ECO:0000259" key="15">
    <source>
        <dbReference type="PROSITE" id="PS50081"/>
    </source>
</evidence>